<keyword evidence="15" id="KW-1185">Reference proteome</keyword>
<dbReference type="EC" id="4.1.99.22" evidence="1 12"/>
<dbReference type="InterPro" id="IPR006638">
    <property type="entry name" value="Elp3/MiaA/NifB-like_rSAM"/>
</dbReference>
<dbReference type="InterPro" id="IPR050105">
    <property type="entry name" value="MoCo_biosynth_MoaA/MoaC"/>
</dbReference>
<dbReference type="InterPro" id="IPR010505">
    <property type="entry name" value="MoaA_twitch"/>
</dbReference>
<feature type="binding site" evidence="12">
    <location>
        <begin position="257"/>
        <end position="259"/>
    </location>
    <ligand>
        <name>GTP</name>
        <dbReference type="ChEBI" id="CHEBI:37565"/>
    </ligand>
</feature>
<sequence length="323" mass="36348">MLTDNFGRRFYYLRLSITDVCNFRCNYCLPDGYQCDNDRDFLSLEEIIRVVRAFAKLGTEKIRITGGEPSLRKDLPEIIAACKAVPGIKQVAITTNGYKLPQMLPSWVDAGLDALNVSIDSLDPKQFHRITGHDKLATILEGLAMAQQYPKLKVKVNAVLMRHFTSGAMNQYLQWLKHTPVTLRLIELMQTGDNVRFFEEQHVGGEQIKQSLLSDGWLPEIRSKTAGPAQEFFHSDFQGKIGLIMPYSKDFCASCNRLRISALGKLHLCLFAEQGLDLRQYLQSDDTQPLTEAIAALMTDKKATHFLHDKLTGATKHLAMLGG</sequence>
<dbReference type="SUPFAM" id="SSF102114">
    <property type="entry name" value="Radical SAM enzymes"/>
    <property type="match status" value="1"/>
</dbReference>
<keyword evidence="10 12" id="KW-0456">Lyase</keyword>
<dbReference type="GO" id="GO:0006777">
    <property type="term" value="P:Mo-molybdopterin cofactor biosynthetic process"/>
    <property type="evidence" value="ECO:0007669"/>
    <property type="project" value="UniProtKB-UniRule"/>
</dbReference>
<feature type="binding site" evidence="12">
    <location>
        <position position="21"/>
    </location>
    <ligand>
        <name>[4Fe-4S] cluster</name>
        <dbReference type="ChEBI" id="CHEBI:49883"/>
        <label>1</label>
        <note>4Fe-4S-S-AdoMet</note>
    </ligand>
</feature>
<comment type="pathway">
    <text evidence="12">Cofactor biosynthesis; molybdopterin biosynthesis.</text>
</comment>
<keyword evidence="8 12" id="KW-0342">GTP-binding</keyword>
<evidence type="ECO:0000256" key="8">
    <source>
        <dbReference type="ARBA" id="ARBA00023134"/>
    </source>
</evidence>
<comment type="function">
    <text evidence="12">Catalyzes the cyclization of GTP to (8S)-3',8-cyclo-7,8-dihydroguanosine 5'-triphosphate.</text>
</comment>
<evidence type="ECO:0000256" key="3">
    <source>
        <dbReference type="ARBA" id="ARBA00022691"/>
    </source>
</evidence>
<evidence type="ECO:0000256" key="12">
    <source>
        <dbReference type="HAMAP-Rule" id="MF_01225"/>
    </source>
</evidence>
<dbReference type="AlphaFoldDB" id="A0A1I0AQN5"/>
<keyword evidence="7 12" id="KW-0411">Iron-sulfur</keyword>
<dbReference type="CDD" id="cd21117">
    <property type="entry name" value="Twitch_MoaA"/>
    <property type="match status" value="1"/>
</dbReference>
<feature type="binding site" evidence="12">
    <location>
        <position position="67"/>
    </location>
    <ligand>
        <name>S-adenosyl-L-methionine</name>
        <dbReference type="ChEBI" id="CHEBI:59789"/>
    </ligand>
</feature>
<dbReference type="Proteomes" id="UP000199308">
    <property type="component" value="Unassembled WGS sequence"/>
</dbReference>
<feature type="binding site" evidence="12">
    <location>
        <position position="94"/>
    </location>
    <ligand>
        <name>GTP</name>
        <dbReference type="ChEBI" id="CHEBI:37565"/>
    </ligand>
</feature>
<comment type="similarity">
    <text evidence="12">Belongs to the radical SAM superfamily. MoaA family.</text>
</comment>
<keyword evidence="2 12" id="KW-0004">4Fe-4S</keyword>
<feature type="binding site" evidence="12">
    <location>
        <position position="27"/>
    </location>
    <ligand>
        <name>S-adenosyl-L-methionine</name>
        <dbReference type="ChEBI" id="CHEBI:59789"/>
    </ligand>
</feature>
<dbReference type="GO" id="GO:0046872">
    <property type="term" value="F:metal ion binding"/>
    <property type="evidence" value="ECO:0007669"/>
    <property type="project" value="UniProtKB-KW"/>
</dbReference>
<feature type="binding site" evidence="12">
    <location>
        <position position="269"/>
    </location>
    <ligand>
        <name>[4Fe-4S] cluster</name>
        <dbReference type="ChEBI" id="CHEBI:49883"/>
        <label>2</label>
        <note>4Fe-4S-substrate</note>
    </ligand>
</feature>
<dbReference type="NCBIfam" id="TIGR02666">
    <property type="entry name" value="moaA"/>
    <property type="match status" value="1"/>
</dbReference>
<keyword evidence="5 12" id="KW-0547">Nucleotide-binding</keyword>
<feature type="binding site" evidence="12">
    <location>
        <position position="25"/>
    </location>
    <ligand>
        <name>[4Fe-4S] cluster</name>
        <dbReference type="ChEBI" id="CHEBI:49883"/>
        <label>1</label>
        <note>4Fe-4S-S-AdoMet</note>
    </ligand>
</feature>
<dbReference type="HAMAP" id="MF_01225_B">
    <property type="entry name" value="MoaA_B"/>
    <property type="match status" value="1"/>
</dbReference>
<protein>
    <recommendedName>
        <fullName evidence="1 12">GTP 3',8-cyclase</fullName>
        <ecNumber evidence="1 12">4.1.99.22</ecNumber>
    </recommendedName>
    <alternativeName>
        <fullName evidence="12">Molybdenum cofactor biosynthesis protein A</fullName>
    </alternativeName>
</protein>
<evidence type="ECO:0000313" key="15">
    <source>
        <dbReference type="Proteomes" id="UP000199308"/>
    </source>
</evidence>
<reference evidence="14 15" key="1">
    <citation type="submission" date="2016-10" db="EMBL/GenBank/DDBJ databases">
        <authorList>
            <person name="de Groot N.N."/>
        </authorList>
    </citation>
    <scope>NUCLEOTIDE SEQUENCE [LARGE SCALE GENOMIC DNA]</scope>
    <source>
        <strain evidence="14 15">DSM 19706</strain>
    </source>
</reference>
<keyword evidence="9 12" id="KW-0501">Molybdenum cofactor biosynthesis</keyword>
<evidence type="ECO:0000256" key="6">
    <source>
        <dbReference type="ARBA" id="ARBA00023004"/>
    </source>
</evidence>
<feature type="binding site" evidence="12">
    <location>
        <position position="155"/>
    </location>
    <ligand>
        <name>GTP</name>
        <dbReference type="ChEBI" id="CHEBI:37565"/>
    </ligand>
</feature>
<dbReference type="PROSITE" id="PS01305">
    <property type="entry name" value="MOAA_NIFB_PQQE"/>
    <property type="match status" value="1"/>
</dbReference>
<evidence type="ECO:0000256" key="4">
    <source>
        <dbReference type="ARBA" id="ARBA00022723"/>
    </source>
</evidence>
<comment type="subunit">
    <text evidence="12">Monomer and homodimer.</text>
</comment>
<keyword evidence="4 12" id="KW-0479">Metal-binding</keyword>
<dbReference type="GO" id="GO:0061798">
    <property type="term" value="F:GTP 3',8'-cyclase activity"/>
    <property type="evidence" value="ECO:0007669"/>
    <property type="project" value="UniProtKB-UniRule"/>
</dbReference>
<feature type="domain" description="Radical SAM core" evidence="13">
    <location>
        <begin position="5"/>
        <end position="229"/>
    </location>
</feature>
<dbReference type="InterPro" id="IPR000385">
    <property type="entry name" value="MoaA_NifB_PqqE_Fe-S-bd_CS"/>
</dbReference>
<evidence type="ECO:0000259" key="13">
    <source>
        <dbReference type="PROSITE" id="PS51918"/>
    </source>
</evidence>
<dbReference type="InterPro" id="IPR013785">
    <property type="entry name" value="Aldolase_TIM"/>
</dbReference>
<name>A0A1I0AQN5_THASX</name>
<dbReference type="SMART" id="SM00729">
    <property type="entry name" value="Elp3"/>
    <property type="match status" value="1"/>
</dbReference>
<dbReference type="Pfam" id="PF04055">
    <property type="entry name" value="Radical_SAM"/>
    <property type="match status" value="1"/>
</dbReference>
<comment type="cofactor">
    <cofactor evidence="12">
        <name>[4Fe-4S] cluster</name>
        <dbReference type="ChEBI" id="CHEBI:49883"/>
    </cofactor>
    <text evidence="12">Binds 2 [4Fe-4S] clusters. Binds 1 [4Fe-4S] cluster coordinated with 3 cysteines and an exchangeable S-adenosyl-L-methionine and 1 [4Fe-4S] cluster coordinated with 3 cysteines and the GTP-derived substrate.</text>
</comment>
<feature type="binding site" evidence="12">
    <location>
        <position position="118"/>
    </location>
    <ligand>
        <name>S-adenosyl-L-methionine</name>
        <dbReference type="ChEBI" id="CHEBI:59789"/>
    </ligand>
</feature>
<feature type="binding site" evidence="12">
    <location>
        <position position="255"/>
    </location>
    <ligand>
        <name>[4Fe-4S] cluster</name>
        <dbReference type="ChEBI" id="CHEBI:49883"/>
        <label>2</label>
        <note>4Fe-4S-substrate</note>
    </ligand>
</feature>
<dbReference type="InterPro" id="IPR058240">
    <property type="entry name" value="rSAM_sf"/>
</dbReference>
<feature type="binding site" evidence="12">
    <location>
        <position position="189"/>
    </location>
    <ligand>
        <name>S-adenosyl-L-methionine</name>
        <dbReference type="ChEBI" id="CHEBI:59789"/>
    </ligand>
</feature>
<feature type="binding site" evidence="12">
    <location>
        <position position="28"/>
    </location>
    <ligand>
        <name>[4Fe-4S] cluster</name>
        <dbReference type="ChEBI" id="CHEBI:49883"/>
        <label>1</label>
        <note>4Fe-4S-S-AdoMet</note>
    </ligand>
</feature>
<dbReference type="GO" id="GO:0005525">
    <property type="term" value="F:GTP binding"/>
    <property type="evidence" value="ECO:0007669"/>
    <property type="project" value="UniProtKB-UniRule"/>
</dbReference>
<dbReference type="GO" id="GO:0061799">
    <property type="term" value="F:cyclic pyranopterin monophosphate synthase activity"/>
    <property type="evidence" value="ECO:0007669"/>
    <property type="project" value="TreeGrafter"/>
</dbReference>
<gene>
    <name evidence="12" type="primary">moaA</name>
    <name evidence="14" type="ORF">SAMN05660429_00784</name>
</gene>
<organism evidence="14 15">
    <name type="scientific">Thalassotalea agarivorans</name>
    <name type="common">Thalassomonas agarivorans</name>
    <dbReference type="NCBI Taxonomy" id="349064"/>
    <lineage>
        <taxon>Bacteria</taxon>
        <taxon>Pseudomonadati</taxon>
        <taxon>Pseudomonadota</taxon>
        <taxon>Gammaproteobacteria</taxon>
        <taxon>Alteromonadales</taxon>
        <taxon>Colwelliaceae</taxon>
        <taxon>Thalassotalea</taxon>
    </lineage>
</organism>
<evidence type="ECO:0000256" key="9">
    <source>
        <dbReference type="ARBA" id="ARBA00023150"/>
    </source>
</evidence>
<dbReference type="UniPathway" id="UPA00344"/>
<dbReference type="SFLD" id="SFLDG01383">
    <property type="entry name" value="cyclic_pyranopterin_phosphate"/>
    <property type="match status" value="1"/>
</dbReference>
<feature type="binding site" evidence="12">
    <location>
        <position position="63"/>
    </location>
    <ligand>
        <name>GTP</name>
        <dbReference type="ChEBI" id="CHEBI:37565"/>
    </ligand>
</feature>
<dbReference type="EMBL" id="FOHK01000003">
    <property type="protein sequence ID" value="SES96491.1"/>
    <property type="molecule type" value="Genomic_DNA"/>
</dbReference>
<dbReference type="GO" id="GO:0051539">
    <property type="term" value="F:4 iron, 4 sulfur cluster binding"/>
    <property type="evidence" value="ECO:0007669"/>
    <property type="project" value="UniProtKB-UniRule"/>
</dbReference>
<dbReference type="Pfam" id="PF06463">
    <property type="entry name" value="Mob_synth_C"/>
    <property type="match status" value="1"/>
</dbReference>
<feature type="binding site" evidence="12">
    <location>
        <position position="252"/>
    </location>
    <ligand>
        <name>[4Fe-4S] cluster</name>
        <dbReference type="ChEBI" id="CHEBI:49883"/>
        <label>2</label>
        <note>4Fe-4S-substrate</note>
    </ligand>
</feature>
<dbReference type="Gene3D" id="3.20.20.70">
    <property type="entry name" value="Aldolase class I"/>
    <property type="match status" value="1"/>
</dbReference>
<dbReference type="STRING" id="349064.SAMN05660429_00784"/>
<dbReference type="InterPro" id="IPR013483">
    <property type="entry name" value="MoaA"/>
</dbReference>
<feature type="binding site" evidence="12">
    <location>
        <position position="14"/>
    </location>
    <ligand>
        <name>GTP</name>
        <dbReference type="ChEBI" id="CHEBI:37565"/>
    </ligand>
</feature>
<evidence type="ECO:0000256" key="7">
    <source>
        <dbReference type="ARBA" id="ARBA00023014"/>
    </source>
</evidence>
<evidence type="ECO:0000256" key="11">
    <source>
        <dbReference type="ARBA" id="ARBA00048697"/>
    </source>
</evidence>
<evidence type="ECO:0000256" key="5">
    <source>
        <dbReference type="ARBA" id="ARBA00022741"/>
    </source>
</evidence>
<accession>A0A1I0AQN5</accession>
<dbReference type="SFLD" id="SFLDG01067">
    <property type="entry name" value="SPASM/twitch_domain_containing"/>
    <property type="match status" value="1"/>
</dbReference>
<keyword evidence="3 12" id="KW-0949">S-adenosyl-L-methionine</keyword>
<evidence type="ECO:0000256" key="2">
    <source>
        <dbReference type="ARBA" id="ARBA00022485"/>
    </source>
</evidence>
<dbReference type="InterPro" id="IPR040064">
    <property type="entry name" value="MoaA-like"/>
</dbReference>
<dbReference type="OrthoDB" id="9763993at2"/>
<keyword evidence="6 12" id="KW-0408">Iron</keyword>
<evidence type="ECO:0000313" key="14">
    <source>
        <dbReference type="EMBL" id="SES96491.1"/>
    </source>
</evidence>
<dbReference type="RefSeq" id="WP_093327848.1">
    <property type="nucleotide sequence ID" value="NZ_AP027363.1"/>
</dbReference>
<dbReference type="PANTHER" id="PTHR22960:SF28">
    <property type="entry name" value="GTP 3',8-CYCLASE"/>
    <property type="match status" value="1"/>
</dbReference>
<proteinExistence type="inferred from homology"/>
<dbReference type="SFLD" id="SFLDG01386">
    <property type="entry name" value="main_SPASM_domain-containing"/>
    <property type="match status" value="1"/>
</dbReference>
<comment type="catalytic activity">
    <reaction evidence="11 12">
        <text>GTP + AH2 + S-adenosyl-L-methionine = (8S)-3',8-cyclo-7,8-dihydroguanosine 5'-triphosphate + 5'-deoxyadenosine + L-methionine + A + H(+)</text>
        <dbReference type="Rhea" id="RHEA:49576"/>
        <dbReference type="ChEBI" id="CHEBI:13193"/>
        <dbReference type="ChEBI" id="CHEBI:15378"/>
        <dbReference type="ChEBI" id="CHEBI:17319"/>
        <dbReference type="ChEBI" id="CHEBI:17499"/>
        <dbReference type="ChEBI" id="CHEBI:37565"/>
        <dbReference type="ChEBI" id="CHEBI:57844"/>
        <dbReference type="ChEBI" id="CHEBI:59789"/>
        <dbReference type="ChEBI" id="CHEBI:131766"/>
        <dbReference type="EC" id="4.1.99.22"/>
    </reaction>
</comment>
<evidence type="ECO:0000256" key="10">
    <source>
        <dbReference type="ARBA" id="ARBA00023239"/>
    </source>
</evidence>
<dbReference type="PROSITE" id="PS51918">
    <property type="entry name" value="RADICAL_SAM"/>
    <property type="match status" value="1"/>
</dbReference>
<dbReference type="CDD" id="cd01335">
    <property type="entry name" value="Radical_SAM"/>
    <property type="match status" value="1"/>
</dbReference>
<dbReference type="InterPro" id="IPR007197">
    <property type="entry name" value="rSAM"/>
</dbReference>
<dbReference type="SFLD" id="SFLDS00029">
    <property type="entry name" value="Radical_SAM"/>
    <property type="match status" value="1"/>
</dbReference>
<evidence type="ECO:0000256" key="1">
    <source>
        <dbReference type="ARBA" id="ARBA00012167"/>
    </source>
</evidence>
<dbReference type="PANTHER" id="PTHR22960">
    <property type="entry name" value="MOLYBDOPTERIN COFACTOR SYNTHESIS PROTEIN A"/>
    <property type="match status" value="1"/>
</dbReference>
<dbReference type="GO" id="GO:1904047">
    <property type="term" value="F:S-adenosyl-L-methionine binding"/>
    <property type="evidence" value="ECO:0007669"/>
    <property type="project" value="UniProtKB-UniRule"/>
</dbReference>